<sequence>MLQINQVIDLVTILYGQNTMPNARLSTFGFYYISQIQKIRCVVRNNTSAWVRGYSGQLLKTLISSMILAAAKVFSLQL</sequence>
<protein>
    <submittedName>
        <fullName evidence="1">Uncharacterized protein</fullName>
    </submittedName>
</protein>
<evidence type="ECO:0000313" key="1">
    <source>
        <dbReference type="EMBL" id="OQP52071.1"/>
    </source>
</evidence>
<reference evidence="2" key="1">
    <citation type="submission" date="2016-04" db="EMBL/GenBank/DDBJ databases">
        <authorList>
            <person name="Chen L."/>
            <person name="Zhuang W."/>
            <person name="Wang G."/>
        </authorList>
    </citation>
    <scope>NUCLEOTIDE SEQUENCE [LARGE SCALE GENOMIC DNA]</scope>
    <source>
        <strain evidence="2">17621</strain>
    </source>
</reference>
<dbReference type="EMBL" id="LVXG01000009">
    <property type="protein sequence ID" value="OQP52071.1"/>
    <property type="molecule type" value="Genomic_DNA"/>
</dbReference>
<comment type="caution">
    <text evidence="1">The sequence shown here is derived from an EMBL/GenBank/DDBJ whole genome shotgun (WGS) entry which is preliminary data.</text>
</comment>
<dbReference type="Proteomes" id="UP000192610">
    <property type="component" value="Unassembled WGS sequence"/>
</dbReference>
<evidence type="ECO:0000313" key="2">
    <source>
        <dbReference type="Proteomes" id="UP000192610"/>
    </source>
</evidence>
<name>A0A1V9F149_9BACT</name>
<gene>
    <name evidence="1" type="ORF">A4H97_26010</name>
</gene>
<accession>A0A1V9F149</accession>
<proteinExistence type="predicted"/>
<dbReference type="AlphaFoldDB" id="A0A1V9F149"/>
<organism evidence="1 2">
    <name type="scientific">Niastella yeongjuensis</name>
    <dbReference type="NCBI Taxonomy" id="354355"/>
    <lineage>
        <taxon>Bacteria</taxon>
        <taxon>Pseudomonadati</taxon>
        <taxon>Bacteroidota</taxon>
        <taxon>Chitinophagia</taxon>
        <taxon>Chitinophagales</taxon>
        <taxon>Chitinophagaceae</taxon>
        <taxon>Niastella</taxon>
    </lineage>
</organism>
<keyword evidence="2" id="KW-1185">Reference proteome</keyword>